<accession>A0ABW1PP09</accession>
<evidence type="ECO:0000313" key="2">
    <source>
        <dbReference type="Proteomes" id="UP001596287"/>
    </source>
</evidence>
<organism evidence="1 2">
    <name type="scientific">Flavobacterium qiangtangense</name>
    <dbReference type="NCBI Taxonomy" id="1442595"/>
    <lineage>
        <taxon>Bacteria</taxon>
        <taxon>Pseudomonadati</taxon>
        <taxon>Bacteroidota</taxon>
        <taxon>Flavobacteriia</taxon>
        <taxon>Flavobacteriales</taxon>
        <taxon>Flavobacteriaceae</taxon>
        <taxon>Flavobacterium</taxon>
    </lineage>
</organism>
<dbReference type="EMBL" id="JBHSQB010000006">
    <property type="protein sequence ID" value="MFC6096517.1"/>
    <property type="molecule type" value="Genomic_DNA"/>
</dbReference>
<proteinExistence type="predicted"/>
<gene>
    <name evidence="1" type="ORF">ACFPVY_07635</name>
</gene>
<reference evidence="2" key="1">
    <citation type="journal article" date="2019" name="Int. J. Syst. Evol. Microbiol.">
        <title>The Global Catalogue of Microorganisms (GCM) 10K type strain sequencing project: providing services to taxonomists for standard genome sequencing and annotation.</title>
        <authorList>
            <consortium name="The Broad Institute Genomics Platform"/>
            <consortium name="The Broad Institute Genome Sequencing Center for Infectious Disease"/>
            <person name="Wu L."/>
            <person name="Ma J."/>
        </authorList>
    </citation>
    <scope>NUCLEOTIDE SEQUENCE [LARGE SCALE GENOMIC DNA]</scope>
    <source>
        <strain evidence="2">CCUG 49679</strain>
    </source>
</reference>
<evidence type="ECO:0000313" key="1">
    <source>
        <dbReference type="EMBL" id="MFC6096517.1"/>
    </source>
</evidence>
<dbReference type="SUPFAM" id="SSF48371">
    <property type="entry name" value="ARM repeat"/>
    <property type="match status" value="1"/>
</dbReference>
<comment type="caution">
    <text evidence="1">The sequence shown here is derived from an EMBL/GenBank/DDBJ whole genome shotgun (WGS) entry which is preliminary data.</text>
</comment>
<keyword evidence="2" id="KW-1185">Reference proteome</keyword>
<name>A0ABW1PP09_9FLAO</name>
<evidence type="ECO:0008006" key="3">
    <source>
        <dbReference type="Google" id="ProtNLM"/>
    </source>
</evidence>
<dbReference type="RefSeq" id="WP_379791371.1">
    <property type="nucleotide sequence ID" value="NZ_JBHSQB010000006.1"/>
</dbReference>
<sequence length="185" mass="21536">MNEILYKNVQNSTAHRPSRDFNANFVIKNPELLSDLMKILLETKDKNHHKACWISELIFEKHIDWLSPYLDIFCETLSSYSNESALRSLSKICLFSANYHMKKLKSKEIFLAENHLELMIEACFDWLITDKKVATKAYAMRALFQFGKLQDWIYPELQVILEQQYSSGSAGFQFASKEILGKIAK</sequence>
<protein>
    <recommendedName>
        <fullName evidence="3">Adenylosuccinate lyase</fullName>
    </recommendedName>
</protein>
<dbReference type="InterPro" id="IPR016024">
    <property type="entry name" value="ARM-type_fold"/>
</dbReference>
<dbReference type="Proteomes" id="UP001596287">
    <property type="component" value="Unassembled WGS sequence"/>
</dbReference>